<accession>A0ABN9UR29</accession>
<organism evidence="2 3">
    <name type="scientific">Prorocentrum cordatum</name>
    <dbReference type="NCBI Taxonomy" id="2364126"/>
    <lineage>
        <taxon>Eukaryota</taxon>
        <taxon>Sar</taxon>
        <taxon>Alveolata</taxon>
        <taxon>Dinophyceae</taxon>
        <taxon>Prorocentrales</taxon>
        <taxon>Prorocentraceae</taxon>
        <taxon>Prorocentrum</taxon>
    </lineage>
</organism>
<evidence type="ECO:0000313" key="2">
    <source>
        <dbReference type="EMBL" id="CAK0862455.1"/>
    </source>
</evidence>
<dbReference type="Proteomes" id="UP001189429">
    <property type="component" value="Unassembled WGS sequence"/>
</dbReference>
<keyword evidence="3" id="KW-1185">Reference proteome</keyword>
<proteinExistence type="predicted"/>
<comment type="caution">
    <text evidence="2">The sequence shown here is derived from an EMBL/GenBank/DDBJ whole genome shotgun (WGS) entry which is preliminary data.</text>
</comment>
<evidence type="ECO:0000313" key="3">
    <source>
        <dbReference type="Proteomes" id="UP001189429"/>
    </source>
</evidence>
<feature type="non-terminal residue" evidence="2">
    <location>
        <position position="1"/>
    </location>
</feature>
<feature type="region of interest" description="Disordered" evidence="1">
    <location>
        <begin position="1"/>
        <end position="50"/>
    </location>
</feature>
<protein>
    <recommendedName>
        <fullName evidence="4">Holocytochrome c-type synthase</fullName>
    </recommendedName>
</protein>
<evidence type="ECO:0000256" key="1">
    <source>
        <dbReference type="SAM" id="MobiDB-lite"/>
    </source>
</evidence>
<evidence type="ECO:0008006" key="4">
    <source>
        <dbReference type="Google" id="ProtNLM"/>
    </source>
</evidence>
<name>A0ABN9UR29_9DINO</name>
<sequence length="50" mass="5310">ADGSAWLPPVAQPEPKASQSPAGELGTAPTSWAAHQRARRSSWLVTQEQV</sequence>
<dbReference type="EMBL" id="CAUYUJ010016163">
    <property type="protein sequence ID" value="CAK0862455.1"/>
    <property type="molecule type" value="Genomic_DNA"/>
</dbReference>
<reference evidence="2" key="1">
    <citation type="submission" date="2023-10" db="EMBL/GenBank/DDBJ databases">
        <authorList>
            <person name="Chen Y."/>
            <person name="Shah S."/>
            <person name="Dougan E. K."/>
            <person name="Thang M."/>
            <person name="Chan C."/>
        </authorList>
    </citation>
    <scope>NUCLEOTIDE SEQUENCE [LARGE SCALE GENOMIC DNA]</scope>
</reference>
<feature type="non-terminal residue" evidence="2">
    <location>
        <position position="50"/>
    </location>
</feature>
<gene>
    <name evidence="2" type="ORF">PCOR1329_LOCUS50867</name>
</gene>